<dbReference type="GO" id="GO:0000978">
    <property type="term" value="F:RNA polymerase II cis-regulatory region sequence-specific DNA binding"/>
    <property type="evidence" value="ECO:0007669"/>
    <property type="project" value="TreeGrafter"/>
</dbReference>
<keyword evidence="1" id="KW-0479">Metal-binding</keyword>
<dbReference type="GO" id="GO:0008270">
    <property type="term" value="F:zinc ion binding"/>
    <property type="evidence" value="ECO:0007669"/>
    <property type="project" value="InterPro"/>
</dbReference>
<protein>
    <submittedName>
        <fullName evidence="6">Fungal-specific transcription factor domain-containing protein</fullName>
    </submittedName>
</protein>
<dbReference type="InterPro" id="IPR007219">
    <property type="entry name" value="XnlR_reg_dom"/>
</dbReference>
<accession>A0A9W9KTW9</accession>
<reference evidence="6" key="2">
    <citation type="journal article" date="2023" name="IMA Fungus">
        <title>Comparative genomic study of the Penicillium genus elucidates a diverse pangenome and 15 lateral gene transfer events.</title>
        <authorList>
            <person name="Petersen C."/>
            <person name="Sorensen T."/>
            <person name="Nielsen M.R."/>
            <person name="Sondergaard T.E."/>
            <person name="Sorensen J.L."/>
            <person name="Fitzpatrick D.A."/>
            <person name="Frisvad J.C."/>
            <person name="Nielsen K.L."/>
        </authorList>
    </citation>
    <scope>NUCLEOTIDE SEQUENCE</scope>
    <source>
        <strain evidence="6">IBT 21472</strain>
    </source>
</reference>
<keyword evidence="3" id="KW-0238">DNA-binding</keyword>
<dbReference type="AlphaFoldDB" id="A0A9W9KTW9"/>
<keyword evidence="4" id="KW-0804">Transcription</keyword>
<dbReference type="SMART" id="SM00906">
    <property type="entry name" value="Fungal_trans"/>
    <property type="match status" value="1"/>
</dbReference>
<dbReference type="Pfam" id="PF00172">
    <property type="entry name" value="Zn_clus"/>
    <property type="match status" value="1"/>
</dbReference>
<dbReference type="CDD" id="cd12148">
    <property type="entry name" value="fungal_TF_MHR"/>
    <property type="match status" value="1"/>
</dbReference>
<dbReference type="Pfam" id="PF04082">
    <property type="entry name" value="Fungal_trans"/>
    <property type="match status" value="1"/>
</dbReference>
<dbReference type="InterPro" id="IPR036864">
    <property type="entry name" value="Zn2-C6_fun-type_DNA-bd_sf"/>
</dbReference>
<name>A0A9W9KTW9_9EURO</name>
<dbReference type="EMBL" id="JAPZBO010000010">
    <property type="protein sequence ID" value="KAJ5299218.1"/>
    <property type="molecule type" value="Genomic_DNA"/>
</dbReference>
<evidence type="ECO:0000313" key="6">
    <source>
        <dbReference type="EMBL" id="KAJ5299218.1"/>
    </source>
</evidence>
<dbReference type="PROSITE" id="PS00463">
    <property type="entry name" value="ZN2_CY6_FUNGAL_1"/>
    <property type="match status" value="1"/>
</dbReference>
<dbReference type="GO" id="GO:0006351">
    <property type="term" value="P:DNA-templated transcription"/>
    <property type="evidence" value="ECO:0007669"/>
    <property type="project" value="InterPro"/>
</dbReference>
<dbReference type="SMART" id="SM00066">
    <property type="entry name" value="GAL4"/>
    <property type="match status" value="1"/>
</dbReference>
<comment type="caution">
    <text evidence="6">The sequence shown here is derived from an EMBL/GenBank/DDBJ whole genome shotgun (WGS) entry which is preliminary data.</text>
</comment>
<dbReference type="PANTHER" id="PTHR47424:SF3">
    <property type="entry name" value="REGULATORY PROTEIN GAL4"/>
    <property type="match status" value="1"/>
</dbReference>
<evidence type="ECO:0000256" key="3">
    <source>
        <dbReference type="ARBA" id="ARBA00023125"/>
    </source>
</evidence>
<dbReference type="PROSITE" id="PS50048">
    <property type="entry name" value="ZN2_CY6_FUNGAL_2"/>
    <property type="match status" value="1"/>
</dbReference>
<evidence type="ECO:0000256" key="2">
    <source>
        <dbReference type="ARBA" id="ARBA00023015"/>
    </source>
</evidence>
<dbReference type="GO" id="GO:0005634">
    <property type="term" value="C:nucleus"/>
    <property type="evidence" value="ECO:0007669"/>
    <property type="project" value="TreeGrafter"/>
</dbReference>
<evidence type="ECO:0000313" key="7">
    <source>
        <dbReference type="Proteomes" id="UP001147746"/>
    </source>
</evidence>
<evidence type="ECO:0000256" key="1">
    <source>
        <dbReference type="ARBA" id="ARBA00022723"/>
    </source>
</evidence>
<evidence type="ECO:0000256" key="4">
    <source>
        <dbReference type="ARBA" id="ARBA00023163"/>
    </source>
</evidence>
<evidence type="ECO:0000256" key="5">
    <source>
        <dbReference type="ARBA" id="ARBA00023242"/>
    </source>
</evidence>
<reference evidence="6" key="1">
    <citation type="submission" date="2022-12" db="EMBL/GenBank/DDBJ databases">
        <authorList>
            <person name="Petersen C."/>
        </authorList>
    </citation>
    <scope>NUCLEOTIDE SEQUENCE</scope>
    <source>
        <strain evidence="6">IBT 21472</strain>
    </source>
</reference>
<organism evidence="6 7">
    <name type="scientific">Penicillium atrosanguineum</name>
    <dbReference type="NCBI Taxonomy" id="1132637"/>
    <lineage>
        <taxon>Eukaryota</taxon>
        <taxon>Fungi</taxon>
        <taxon>Dikarya</taxon>
        <taxon>Ascomycota</taxon>
        <taxon>Pezizomycotina</taxon>
        <taxon>Eurotiomycetes</taxon>
        <taxon>Eurotiomycetidae</taxon>
        <taxon>Eurotiales</taxon>
        <taxon>Aspergillaceae</taxon>
        <taxon>Penicillium</taxon>
    </lineage>
</organism>
<sequence>MPSGTQHTRSHELDGPRKRHRTAIACDDCRERKRKCDGIKPVCGACSKRPFPDCVWNEERNTKGRDSSYVRSLRSRVKELEEAQGRHLATVGKSLESVGQANLANRTEYQNRPALCATDSTTTENAVETRFDSAGDHHVSEADAIASPTDTIFPMHISRTERTSVRNASRETLDTICGDNSTGVDAMGAACSLPRDETDACPQHRLEYFGPSSTVSFLSKARQAMGQDGPSSRSHHFGAMHPNEADFVGGFPSYKSRSLESIECGNVDSMLGLSVPPRTEADALVESYWTWFHPLYPFMHQPSFNERYLAVWGSTSTRSSNQLSEHPRPTNCYRYIGDRLFHCLLNAIFALGSHFNPAIKERNRDHTSLVFFERAKRLLDFDTLANGSLALVQTLLLMGQFLQSTNMSSACWNIVGMAIRVAQGIGLHHEPDRYDQSCCSKEPIGQAETELRRRVWAGCVLLDRILSLAYGRPLMIHPILSHNNCLLPSAIDDQFLTQWPEPPGSQPENVISVIECYVQAIKLQEILGRVIATLYNESRDIGKDGREPGVGASLLISWHKSLPAHLKVYTYQTNNGPGGFSHGEQGSMFRRQANALETSHTKLPLDHDATDSTMEWTMLLKAASLCISVAQQLVSLVTDNAESDTSLLPPPWYSVFCESELSDSNTTYPETYETVSGRDANAGPPRADFSRFDAGFLSQNFQDDFAFDQLGSGWVGDSTDMTWLSYAPFLE</sequence>
<dbReference type="Proteomes" id="UP001147746">
    <property type="component" value="Unassembled WGS sequence"/>
</dbReference>
<dbReference type="InterPro" id="IPR001138">
    <property type="entry name" value="Zn2Cys6_DnaBD"/>
</dbReference>
<gene>
    <name evidence="6" type="ORF">N7476_010775</name>
</gene>
<keyword evidence="2" id="KW-0805">Transcription regulation</keyword>
<dbReference type="Gene3D" id="4.10.240.10">
    <property type="entry name" value="Zn(2)-C6 fungal-type DNA-binding domain"/>
    <property type="match status" value="1"/>
</dbReference>
<keyword evidence="5" id="KW-0539">Nucleus</keyword>
<keyword evidence="7" id="KW-1185">Reference proteome</keyword>
<dbReference type="SUPFAM" id="SSF57701">
    <property type="entry name" value="Zn2/Cys6 DNA-binding domain"/>
    <property type="match status" value="1"/>
</dbReference>
<dbReference type="PANTHER" id="PTHR47424">
    <property type="entry name" value="REGULATORY PROTEIN GAL4"/>
    <property type="match status" value="1"/>
</dbReference>
<dbReference type="CDD" id="cd00067">
    <property type="entry name" value="GAL4"/>
    <property type="match status" value="1"/>
</dbReference>
<dbReference type="OrthoDB" id="4356760at2759"/>
<dbReference type="GO" id="GO:0000981">
    <property type="term" value="F:DNA-binding transcription factor activity, RNA polymerase II-specific"/>
    <property type="evidence" value="ECO:0007669"/>
    <property type="project" value="InterPro"/>
</dbReference>
<dbReference type="InterPro" id="IPR051127">
    <property type="entry name" value="Fungal_SecMet_Regulators"/>
</dbReference>
<proteinExistence type="predicted"/>
<dbReference type="GO" id="GO:0000435">
    <property type="term" value="P:positive regulation of transcription from RNA polymerase II promoter by galactose"/>
    <property type="evidence" value="ECO:0007669"/>
    <property type="project" value="TreeGrafter"/>
</dbReference>